<dbReference type="EMBL" id="CM042015">
    <property type="protein sequence ID" value="KAI3708898.1"/>
    <property type="molecule type" value="Genomic_DNA"/>
</dbReference>
<name>A0ACB9AGC9_CICIN</name>
<dbReference type="Proteomes" id="UP001055811">
    <property type="component" value="Linkage Group LG07"/>
</dbReference>
<organism evidence="1 2">
    <name type="scientific">Cichorium intybus</name>
    <name type="common">Chicory</name>
    <dbReference type="NCBI Taxonomy" id="13427"/>
    <lineage>
        <taxon>Eukaryota</taxon>
        <taxon>Viridiplantae</taxon>
        <taxon>Streptophyta</taxon>
        <taxon>Embryophyta</taxon>
        <taxon>Tracheophyta</taxon>
        <taxon>Spermatophyta</taxon>
        <taxon>Magnoliopsida</taxon>
        <taxon>eudicotyledons</taxon>
        <taxon>Gunneridae</taxon>
        <taxon>Pentapetalae</taxon>
        <taxon>asterids</taxon>
        <taxon>campanulids</taxon>
        <taxon>Asterales</taxon>
        <taxon>Asteraceae</taxon>
        <taxon>Cichorioideae</taxon>
        <taxon>Cichorieae</taxon>
        <taxon>Cichoriinae</taxon>
        <taxon>Cichorium</taxon>
    </lineage>
</organism>
<reference evidence="1 2" key="2">
    <citation type="journal article" date="2022" name="Mol. Ecol. Resour.">
        <title>The genomes of chicory, endive, great burdock and yacon provide insights into Asteraceae paleo-polyploidization history and plant inulin production.</title>
        <authorList>
            <person name="Fan W."/>
            <person name="Wang S."/>
            <person name="Wang H."/>
            <person name="Wang A."/>
            <person name="Jiang F."/>
            <person name="Liu H."/>
            <person name="Zhao H."/>
            <person name="Xu D."/>
            <person name="Zhang Y."/>
        </authorList>
    </citation>
    <scope>NUCLEOTIDE SEQUENCE [LARGE SCALE GENOMIC DNA]</scope>
    <source>
        <strain evidence="2">cv. Punajuju</strain>
        <tissue evidence="1">Leaves</tissue>
    </source>
</reference>
<accession>A0ACB9AGC9</accession>
<reference evidence="2" key="1">
    <citation type="journal article" date="2022" name="Mol. Ecol. Resour.">
        <title>The genomes of chicory, endive, great burdock and yacon provide insights into Asteraceae palaeo-polyploidization history and plant inulin production.</title>
        <authorList>
            <person name="Fan W."/>
            <person name="Wang S."/>
            <person name="Wang H."/>
            <person name="Wang A."/>
            <person name="Jiang F."/>
            <person name="Liu H."/>
            <person name="Zhao H."/>
            <person name="Xu D."/>
            <person name="Zhang Y."/>
        </authorList>
    </citation>
    <scope>NUCLEOTIDE SEQUENCE [LARGE SCALE GENOMIC DNA]</scope>
    <source>
        <strain evidence="2">cv. Punajuju</strain>
    </source>
</reference>
<sequence>MEHGRSTLDITRHYSCLAVLLFVFSGFNPMFVTYVVSYAKHMYQYDAELLERTKDRIIMTPPLTNDHSFQPAIGKVCGQEKKGGEAESTNYKNHHHGFWSS</sequence>
<keyword evidence="2" id="KW-1185">Reference proteome</keyword>
<evidence type="ECO:0000313" key="1">
    <source>
        <dbReference type="EMBL" id="KAI3708898.1"/>
    </source>
</evidence>
<gene>
    <name evidence="1" type="ORF">L2E82_38450</name>
</gene>
<comment type="caution">
    <text evidence="1">The sequence shown here is derived from an EMBL/GenBank/DDBJ whole genome shotgun (WGS) entry which is preliminary data.</text>
</comment>
<proteinExistence type="predicted"/>
<protein>
    <submittedName>
        <fullName evidence="1">Uncharacterized protein</fullName>
    </submittedName>
</protein>
<evidence type="ECO:0000313" key="2">
    <source>
        <dbReference type="Proteomes" id="UP001055811"/>
    </source>
</evidence>